<dbReference type="Proteomes" id="UP000187209">
    <property type="component" value="Unassembled WGS sequence"/>
</dbReference>
<organism evidence="1 2">
    <name type="scientific">Stentor coeruleus</name>
    <dbReference type="NCBI Taxonomy" id="5963"/>
    <lineage>
        <taxon>Eukaryota</taxon>
        <taxon>Sar</taxon>
        <taxon>Alveolata</taxon>
        <taxon>Ciliophora</taxon>
        <taxon>Postciliodesmatophora</taxon>
        <taxon>Heterotrichea</taxon>
        <taxon>Heterotrichida</taxon>
        <taxon>Stentoridae</taxon>
        <taxon>Stentor</taxon>
    </lineage>
</organism>
<dbReference type="OrthoDB" id="322573at2759"/>
<evidence type="ECO:0000313" key="1">
    <source>
        <dbReference type="EMBL" id="OMJ91968.1"/>
    </source>
</evidence>
<evidence type="ECO:0000313" key="2">
    <source>
        <dbReference type="Proteomes" id="UP000187209"/>
    </source>
</evidence>
<dbReference type="EMBL" id="MPUH01000071">
    <property type="protein sequence ID" value="OMJ91968.1"/>
    <property type="molecule type" value="Genomic_DNA"/>
</dbReference>
<comment type="caution">
    <text evidence="1">The sequence shown here is derived from an EMBL/GenBank/DDBJ whole genome shotgun (WGS) entry which is preliminary data.</text>
</comment>
<protein>
    <recommendedName>
        <fullName evidence="3">STOP protein</fullName>
    </recommendedName>
</protein>
<reference evidence="1 2" key="1">
    <citation type="submission" date="2016-11" db="EMBL/GenBank/DDBJ databases">
        <title>The macronuclear genome of Stentor coeruleus: a giant cell with tiny introns.</title>
        <authorList>
            <person name="Slabodnick M."/>
            <person name="Ruby J.G."/>
            <person name="Reiff S.B."/>
            <person name="Swart E.C."/>
            <person name="Gosai S."/>
            <person name="Prabakaran S."/>
            <person name="Witkowska E."/>
            <person name="Larue G.E."/>
            <person name="Fisher S."/>
            <person name="Freeman R.M."/>
            <person name="Gunawardena J."/>
            <person name="Chu W."/>
            <person name="Stover N.A."/>
            <person name="Gregory B.D."/>
            <person name="Nowacki M."/>
            <person name="Derisi J."/>
            <person name="Roy S.W."/>
            <person name="Marshall W.F."/>
            <person name="Sood P."/>
        </authorList>
    </citation>
    <scope>NUCLEOTIDE SEQUENCE [LARGE SCALE GENOMIC DNA]</scope>
    <source>
        <strain evidence="1">WM001</strain>
    </source>
</reference>
<sequence length="248" mass="28437">MSCALNEISLPISGEVNHQIGDCYCYLCTCGNHKCPSNSNYRRKSPGMFSTAYRTAYLKKIPSAASPIIQQGQLLHSKQKMELKTIHQTDFKPTEDAFNSPVTDRANSTSPFKFYSTSTYQSNFPDWKDYNPVVSNSPTKSSRYYMKFTGVSTYGKDFSKHNQITNKVKSYSKSPSMLGRKDWETGKTTNQLFYRPYKIKLQKNKRNASQDVAIPIHGLKNVSTYQQYFLPHLSPTKILTKRKLPRYN</sequence>
<proteinExistence type="predicted"/>
<accession>A0A1R2CSL4</accession>
<evidence type="ECO:0008006" key="3">
    <source>
        <dbReference type="Google" id="ProtNLM"/>
    </source>
</evidence>
<dbReference type="AlphaFoldDB" id="A0A1R2CSL4"/>
<keyword evidence="2" id="KW-1185">Reference proteome</keyword>
<gene>
    <name evidence="1" type="ORF">SteCoe_5404</name>
</gene>
<name>A0A1R2CSL4_9CILI</name>